<dbReference type="OrthoDB" id="9106329at2"/>
<evidence type="ECO:0000313" key="1">
    <source>
        <dbReference type="EMBL" id="TDG03269.1"/>
    </source>
</evidence>
<sequence>MELTRAQLLVANVGSRSAECASARANSLSVANVGRALIAAPNVTMLGSLLLGTLLLGPRRVVPVVLRTGLTGWIARNVRILFAR</sequence>
<reference evidence="1 2" key="1">
    <citation type="submission" date="2019-03" db="EMBL/GenBank/DDBJ databases">
        <title>Paraburkholderia sp. isolated from native Mimosa gymnas in Guartela State Park, Brazil.</title>
        <authorList>
            <person name="Paulitsch F."/>
            <person name="Hungria M."/>
            <person name="Delamuta J.R.M."/>
            <person name="Ribeiro R.A."/>
            <person name="Dall'Agnol R."/>
            <person name="Silva J.S.B."/>
        </authorList>
    </citation>
    <scope>NUCLEOTIDE SEQUENCE [LARGE SCALE GENOMIC DNA]</scope>
    <source>
        <strain evidence="1 2">CNPSo 3008</strain>
    </source>
</reference>
<name>A0A4R5L6I3_9BURK</name>
<proteinExistence type="predicted"/>
<evidence type="ECO:0000313" key="2">
    <source>
        <dbReference type="Proteomes" id="UP000295606"/>
    </source>
</evidence>
<accession>A0A4R5L6I3</accession>
<dbReference type="Proteomes" id="UP000295606">
    <property type="component" value="Unassembled WGS sequence"/>
</dbReference>
<dbReference type="AlphaFoldDB" id="A0A4R5L6I3"/>
<organism evidence="1 2">
    <name type="scientific">Paraburkholderia guartelaensis</name>
    <dbReference type="NCBI Taxonomy" id="2546446"/>
    <lineage>
        <taxon>Bacteria</taxon>
        <taxon>Pseudomonadati</taxon>
        <taxon>Pseudomonadota</taxon>
        <taxon>Betaproteobacteria</taxon>
        <taxon>Burkholderiales</taxon>
        <taxon>Burkholderiaceae</taxon>
        <taxon>Paraburkholderia</taxon>
    </lineage>
</organism>
<dbReference type="EMBL" id="SMOD01000044">
    <property type="protein sequence ID" value="TDG03269.1"/>
    <property type="molecule type" value="Genomic_DNA"/>
</dbReference>
<comment type="caution">
    <text evidence="1">The sequence shown here is derived from an EMBL/GenBank/DDBJ whole genome shotgun (WGS) entry which is preliminary data.</text>
</comment>
<gene>
    <name evidence="1" type="ORF">E1N52_35845</name>
</gene>
<protein>
    <submittedName>
        <fullName evidence="1">Uncharacterized protein</fullName>
    </submittedName>
</protein>